<sequence length="184" mass="20925">MMKAFACDSVTGHPLLRKRKTCACGREADHTGILYLKALQLSDADYLLTLFSKPVWDNLGLKPIHTLQRACSFIRGEGSNQDRRFGVWHTEHGLIGSVAYGVHAKEVFISYWITPLFQGQGYGREAVGLLLSLIEQHDVDFILADVYHDNLPSQALLQSIGFRQYECLGKHRQRPAIRWIKMVR</sequence>
<dbReference type="InterPro" id="IPR000182">
    <property type="entry name" value="GNAT_dom"/>
</dbReference>
<keyword evidence="3" id="KW-0808">Transferase</keyword>
<dbReference type="EMBL" id="FXXI01000013">
    <property type="protein sequence ID" value="SMS02814.1"/>
    <property type="molecule type" value="Genomic_DNA"/>
</dbReference>
<dbReference type="Gene3D" id="3.40.630.30">
    <property type="match status" value="1"/>
</dbReference>
<gene>
    <name evidence="2" type="ORF">SBX37_07270</name>
    <name evidence="3" type="ORF">VIM7927_04156</name>
</gene>
<feature type="domain" description="N-acetyltransferase" evidence="1">
    <location>
        <begin position="34"/>
        <end position="184"/>
    </location>
</feature>
<dbReference type="Pfam" id="PF13302">
    <property type="entry name" value="Acetyltransf_3"/>
    <property type="match status" value="1"/>
</dbReference>
<organism evidence="3 4">
    <name type="scientific">Vibrio mangrovi</name>
    <dbReference type="NCBI Taxonomy" id="474394"/>
    <lineage>
        <taxon>Bacteria</taxon>
        <taxon>Pseudomonadati</taxon>
        <taxon>Pseudomonadota</taxon>
        <taxon>Gammaproteobacteria</taxon>
        <taxon>Vibrionales</taxon>
        <taxon>Vibrionaceae</taxon>
        <taxon>Vibrio</taxon>
    </lineage>
</organism>
<evidence type="ECO:0000313" key="2">
    <source>
        <dbReference type="EMBL" id="MDW6002655.1"/>
    </source>
</evidence>
<dbReference type="InterPro" id="IPR016181">
    <property type="entry name" value="Acyl_CoA_acyltransferase"/>
</dbReference>
<proteinExistence type="predicted"/>
<dbReference type="OrthoDB" id="9801669at2"/>
<evidence type="ECO:0000313" key="4">
    <source>
        <dbReference type="Proteomes" id="UP000196125"/>
    </source>
</evidence>
<dbReference type="EMBL" id="JAWRCO010000001">
    <property type="protein sequence ID" value="MDW6002655.1"/>
    <property type="molecule type" value="Genomic_DNA"/>
</dbReference>
<evidence type="ECO:0000259" key="1">
    <source>
        <dbReference type="PROSITE" id="PS51186"/>
    </source>
</evidence>
<dbReference type="GO" id="GO:0016747">
    <property type="term" value="F:acyltransferase activity, transferring groups other than amino-acyl groups"/>
    <property type="evidence" value="ECO:0007669"/>
    <property type="project" value="InterPro"/>
</dbReference>
<protein>
    <submittedName>
        <fullName evidence="3">Acetyltransferase (GNAT) family protein</fullName>
    </submittedName>
    <submittedName>
        <fullName evidence="2">GNAT family N-acetyltransferase</fullName>
    </submittedName>
</protein>
<dbReference type="AlphaFoldDB" id="A0A1Y6IYS9"/>
<reference evidence="2 5" key="2">
    <citation type="submission" date="2023-11" db="EMBL/GenBank/DDBJ databases">
        <title>Plant-associative lifestyle of Vibrio porteresiae and its evolutionary dynamics.</title>
        <authorList>
            <person name="Rameshkumar N."/>
            <person name="Kirti K."/>
        </authorList>
    </citation>
    <scope>NUCLEOTIDE SEQUENCE [LARGE SCALE GENOMIC DNA]</scope>
    <source>
        <strain evidence="2 5">MSSRF38</strain>
    </source>
</reference>
<reference evidence="3 4" key="1">
    <citation type="submission" date="2017-05" db="EMBL/GenBank/DDBJ databases">
        <authorList>
            <person name="Song R."/>
            <person name="Chenine A.L."/>
            <person name="Ruprecht R.M."/>
        </authorList>
    </citation>
    <scope>NUCLEOTIDE SEQUENCE [LARGE SCALE GENOMIC DNA]</scope>
    <source>
        <strain evidence="3 4">CECT 7927</strain>
    </source>
</reference>
<dbReference type="RefSeq" id="WP_087482821.1">
    <property type="nucleotide sequence ID" value="NZ_AP024883.1"/>
</dbReference>
<keyword evidence="5" id="KW-1185">Reference proteome</keyword>
<evidence type="ECO:0000313" key="3">
    <source>
        <dbReference type="EMBL" id="SMS02814.1"/>
    </source>
</evidence>
<accession>A0A1Y6IYS9</accession>
<name>A0A1Y6IYS9_9VIBR</name>
<dbReference type="Proteomes" id="UP001283366">
    <property type="component" value="Unassembled WGS sequence"/>
</dbReference>
<evidence type="ECO:0000313" key="5">
    <source>
        <dbReference type="Proteomes" id="UP001283366"/>
    </source>
</evidence>
<dbReference type="SUPFAM" id="SSF55729">
    <property type="entry name" value="Acyl-CoA N-acyltransferases (Nat)"/>
    <property type="match status" value="1"/>
</dbReference>
<dbReference type="Proteomes" id="UP000196125">
    <property type="component" value="Unassembled WGS sequence"/>
</dbReference>
<dbReference type="PANTHER" id="PTHR43792">
    <property type="entry name" value="GNAT FAMILY, PUTATIVE (AFU_ORTHOLOGUE AFUA_3G00765)-RELATED-RELATED"/>
    <property type="match status" value="1"/>
</dbReference>
<dbReference type="PROSITE" id="PS51186">
    <property type="entry name" value="GNAT"/>
    <property type="match status" value="1"/>
</dbReference>
<dbReference type="InterPro" id="IPR051531">
    <property type="entry name" value="N-acetyltransferase"/>
</dbReference>